<accession>A0A1G2QN06</accession>
<reference evidence="2 3" key="1">
    <citation type="journal article" date="2016" name="Nat. Commun.">
        <title>Thousands of microbial genomes shed light on interconnected biogeochemical processes in an aquifer system.</title>
        <authorList>
            <person name="Anantharaman K."/>
            <person name="Brown C.T."/>
            <person name="Hug L.A."/>
            <person name="Sharon I."/>
            <person name="Castelle C.J."/>
            <person name="Probst A.J."/>
            <person name="Thomas B.C."/>
            <person name="Singh A."/>
            <person name="Wilkins M.J."/>
            <person name="Karaoz U."/>
            <person name="Brodie E.L."/>
            <person name="Williams K.H."/>
            <person name="Hubbard S.S."/>
            <person name="Banfield J.F."/>
        </authorList>
    </citation>
    <scope>NUCLEOTIDE SEQUENCE [LARGE SCALE GENOMIC DNA]</scope>
</reference>
<dbReference type="GO" id="GO:0016491">
    <property type="term" value="F:oxidoreductase activity"/>
    <property type="evidence" value="ECO:0007669"/>
    <property type="project" value="InterPro"/>
</dbReference>
<dbReference type="PRINTS" id="PR00410">
    <property type="entry name" value="PHEHYDRXLASE"/>
</dbReference>
<dbReference type="InterPro" id="IPR001709">
    <property type="entry name" value="Flavoprot_Pyr_Nucl_cyt_Rdtase"/>
</dbReference>
<gene>
    <name evidence="2" type="ORF">A2117_01680</name>
</gene>
<dbReference type="InterPro" id="IPR017927">
    <property type="entry name" value="FAD-bd_FR_type"/>
</dbReference>
<dbReference type="Gene3D" id="3.40.50.80">
    <property type="entry name" value="Nucleotide-binding domain of ferredoxin-NADP reductase (FNR) module"/>
    <property type="match status" value="1"/>
</dbReference>
<dbReference type="PANTHER" id="PTHR47354:SF5">
    <property type="entry name" value="PROTEIN RFBI"/>
    <property type="match status" value="1"/>
</dbReference>
<dbReference type="SUPFAM" id="SSF52343">
    <property type="entry name" value="Ferredoxin reductase-like, C-terminal NADP-linked domain"/>
    <property type="match status" value="1"/>
</dbReference>
<name>A0A1G2QN06_9BACT</name>
<feature type="domain" description="FAD-binding FR-type" evidence="1">
    <location>
        <begin position="1"/>
        <end position="99"/>
    </location>
</feature>
<dbReference type="Pfam" id="PF00970">
    <property type="entry name" value="FAD_binding_6"/>
    <property type="match status" value="1"/>
</dbReference>
<evidence type="ECO:0000259" key="1">
    <source>
        <dbReference type="PROSITE" id="PS51384"/>
    </source>
</evidence>
<evidence type="ECO:0000313" key="3">
    <source>
        <dbReference type="Proteomes" id="UP000179245"/>
    </source>
</evidence>
<dbReference type="AlphaFoldDB" id="A0A1G2QN06"/>
<dbReference type="Proteomes" id="UP000179245">
    <property type="component" value="Unassembled WGS sequence"/>
</dbReference>
<dbReference type="PANTHER" id="PTHR47354">
    <property type="entry name" value="NADH OXIDOREDUCTASE HCR"/>
    <property type="match status" value="1"/>
</dbReference>
<dbReference type="EMBL" id="MHTO01000027">
    <property type="protein sequence ID" value="OHA61858.1"/>
    <property type="molecule type" value="Genomic_DNA"/>
</dbReference>
<dbReference type="InterPro" id="IPR001433">
    <property type="entry name" value="OxRdtase_FAD/NAD-bd"/>
</dbReference>
<dbReference type="InterPro" id="IPR039261">
    <property type="entry name" value="FNR_nucleotide-bd"/>
</dbReference>
<dbReference type="InterPro" id="IPR050415">
    <property type="entry name" value="MRET"/>
</dbReference>
<protein>
    <recommendedName>
        <fullName evidence="1">FAD-binding FR-type domain-containing protein</fullName>
    </recommendedName>
</protein>
<dbReference type="Gene3D" id="2.40.30.10">
    <property type="entry name" value="Translation factors"/>
    <property type="match status" value="1"/>
</dbReference>
<comment type="caution">
    <text evidence="2">The sequence shown here is derived from an EMBL/GenBank/DDBJ whole genome shotgun (WGS) entry which is preliminary data.</text>
</comment>
<dbReference type="InterPro" id="IPR008333">
    <property type="entry name" value="Cbr1-like_FAD-bd_dom"/>
</dbReference>
<evidence type="ECO:0000313" key="2">
    <source>
        <dbReference type="EMBL" id="OHA61858.1"/>
    </source>
</evidence>
<dbReference type="SUPFAM" id="SSF63380">
    <property type="entry name" value="Riboflavin synthase domain-like"/>
    <property type="match status" value="1"/>
</dbReference>
<sequence length="242" mass="28130">MELFRTTLVDKKQLAPDIWQFCFQLDNPQELNFIPGQYLILMIGEQRRLYSIASSDSLKDNFSLIVKLLPDGVGSNFLRSLEIDGRAFFQGPAGFFTLRSQDKPKVFLATGTGIAPIRSQIFSLLEKGGSHLPEFLLFWGLKRKGDIYFFDEFKSLAEKHPSFNFWICLDQEENFLGLDVDRFRRGRADQAFRGFVKEKRIKTDRLNDFEYYLCGAREVVESLREFLINLGIKGENIFFDKF</sequence>
<dbReference type="Pfam" id="PF00175">
    <property type="entry name" value="NAD_binding_1"/>
    <property type="match status" value="1"/>
</dbReference>
<proteinExistence type="predicted"/>
<dbReference type="InterPro" id="IPR017938">
    <property type="entry name" value="Riboflavin_synthase-like_b-brl"/>
</dbReference>
<dbReference type="PRINTS" id="PR00371">
    <property type="entry name" value="FPNCR"/>
</dbReference>
<organism evidence="2 3">
    <name type="scientific">Candidatus Wildermuthbacteria bacterium GWA2_46_15</name>
    <dbReference type="NCBI Taxonomy" id="1802443"/>
    <lineage>
        <taxon>Bacteria</taxon>
        <taxon>Candidatus Wildermuthiibacteriota</taxon>
    </lineage>
</organism>
<dbReference type="STRING" id="1802443.A2117_01680"/>
<dbReference type="PROSITE" id="PS51384">
    <property type="entry name" value="FAD_FR"/>
    <property type="match status" value="1"/>
</dbReference>